<organism evidence="2 3">
    <name type="scientific">Natronocella acetinitrilica</name>
    <dbReference type="NCBI Taxonomy" id="414046"/>
    <lineage>
        <taxon>Bacteria</taxon>
        <taxon>Pseudomonadati</taxon>
        <taxon>Pseudomonadota</taxon>
        <taxon>Gammaproteobacteria</taxon>
        <taxon>Chromatiales</taxon>
        <taxon>Ectothiorhodospiraceae</taxon>
        <taxon>Natronocella</taxon>
    </lineage>
</organism>
<proteinExistence type="predicted"/>
<dbReference type="EMBL" id="JALJXV010000005">
    <property type="protein sequence ID" value="MCP1675143.1"/>
    <property type="molecule type" value="Genomic_DNA"/>
</dbReference>
<keyword evidence="3" id="KW-1185">Reference proteome</keyword>
<comment type="caution">
    <text evidence="2">The sequence shown here is derived from an EMBL/GenBank/DDBJ whole genome shotgun (WGS) entry which is preliminary data.</text>
</comment>
<dbReference type="RefSeq" id="WP_253478141.1">
    <property type="nucleotide sequence ID" value="NZ_JALJXV010000005.1"/>
</dbReference>
<feature type="transmembrane region" description="Helical" evidence="1">
    <location>
        <begin position="12"/>
        <end position="36"/>
    </location>
</feature>
<gene>
    <name evidence="2" type="ORF">J2T57_002291</name>
</gene>
<sequence length="112" mass="11740">MPGKTEVLRQLCRPVIGLALLAAGSMILATVLLGQATATTGVIVSVASILAGVALLASLVCVAEFFLAAQAWYRWSSGAGKRCEGCDWPISPSMVIRERCINPGHEHHGPAK</sequence>
<evidence type="ECO:0000256" key="1">
    <source>
        <dbReference type="SAM" id="Phobius"/>
    </source>
</evidence>
<keyword evidence="1" id="KW-0812">Transmembrane</keyword>
<evidence type="ECO:0000313" key="3">
    <source>
        <dbReference type="Proteomes" id="UP001205843"/>
    </source>
</evidence>
<keyword evidence="1" id="KW-1133">Transmembrane helix</keyword>
<protein>
    <submittedName>
        <fullName evidence="2">Uncharacterized protein</fullName>
    </submittedName>
</protein>
<feature type="transmembrane region" description="Helical" evidence="1">
    <location>
        <begin position="42"/>
        <end position="67"/>
    </location>
</feature>
<name>A0AAE3G4S1_9GAMM</name>
<reference evidence="2" key="1">
    <citation type="submission" date="2022-03" db="EMBL/GenBank/DDBJ databases">
        <title>Genomic Encyclopedia of Type Strains, Phase III (KMG-III): the genomes of soil and plant-associated and newly described type strains.</title>
        <authorList>
            <person name="Whitman W."/>
        </authorList>
    </citation>
    <scope>NUCLEOTIDE SEQUENCE</scope>
    <source>
        <strain evidence="2">ANL 6-2</strain>
    </source>
</reference>
<dbReference type="Proteomes" id="UP001205843">
    <property type="component" value="Unassembled WGS sequence"/>
</dbReference>
<accession>A0AAE3G4S1</accession>
<evidence type="ECO:0000313" key="2">
    <source>
        <dbReference type="EMBL" id="MCP1675143.1"/>
    </source>
</evidence>
<dbReference type="AlphaFoldDB" id="A0AAE3G4S1"/>
<keyword evidence="1" id="KW-0472">Membrane</keyword>